<evidence type="ECO:0000313" key="2">
    <source>
        <dbReference type="EMBL" id="NGN91447.1"/>
    </source>
</evidence>
<evidence type="ECO:0000313" key="3">
    <source>
        <dbReference type="Proteomes" id="UP000483261"/>
    </source>
</evidence>
<evidence type="ECO:0008006" key="4">
    <source>
        <dbReference type="Google" id="ProtNLM"/>
    </source>
</evidence>
<comment type="caution">
    <text evidence="2">The sequence shown here is derived from an EMBL/GenBank/DDBJ whole genome shotgun (WGS) entry which is preliminary data.</text>
</comment>
<evidence type="ECO:0000256" key="1">
    <source>
        <dbReference type="SAM" id="MobiDB-lite"/>
    </source>
</evidence>
<dbReference type="EMBL" id="JAALAA010000001">
    <property type="protein sequence ID" value="NGN91447.1"/>
    <property type="molecule type" value="Genomic_DNA"/>
</dbReference>
<feature type="region of interest" description="Disordered" evidence="1">
    <location>
        <begin position="84"/>
        <end position="146"/>
    </location>
</feature>
<dbReference type="RefSeq" id="WP_165109058.1">
    <property type="nucleotide sequence ID" value="NZ_JAALAA010000001.1"/>
</dbReference>
<organism evidence="2 3">
    <name type="scientific">Nocardioides turkmenicus</name>
    <dbReference type="NCBI Taxonomy" id="2711220"/>
    <lineage>
        <taxon>Bacteria</taxon>
        <taxon>Bacillati</taxon>
        <taxon>Actinomycetota</taxon>
        <taxon>Actinomycetes</taxon>
        <taxon>Propionibacteriales</taxon>
        <taxon>Nocardioidaceae</taxon>
        <taxon>Nocardioides</taxon>
    </lineage>
</organism>
<keyword evidence="3" id="KW-1185">Reference proteome</keyword>
<protein>
    <recommendedName>
        <fullName evidence="4">ESX-1 secretion-associated protein</fullName>
    </recommendedName>
</protein>
<dbReference type="Proteomes" id="UP000483261">
    <property type="component" value="Unassembled WGS sequence"/>
</dbReference>
<name>A0A6M1R4L6_9ACTN</name>
<gene>
    <name evidence="2" type="ORF">G5C66_01670</name>
</gene>
<sequence length="146" mass="15840">MNGYEVTIEDLRRTAGKYDAVLEDLGSSKMPESAVGSDRVGHVQVAAWLKDVLSQSRDAQRQLGKGLESLSEYLRDKARDYEQADLDSAHRMQPGIFAEGGSSKLTPLPDTPRLSGQQQPLPHIYGRDGAQFSPLTPPPSDASTAS</sequence>
<dbReference type="AlphaFoldDB" id="A0A6M1R4L6"/>
<reference evidence="2 3" key="1">
    <citation type="submission" date="2020-02" db="EMBL/GenBank/DDBJ databases">
        <title>Whole-genome analyses of novel actinobacteria.</title>
        <authorList>
            <person name="Sahin N."/>
        </authorList>
    </citation>
    <scope>NUCLEOTIDE SEQUENCE [LARGE SCALE GENOMIC DNA]</scope>
    <source>
        <strain evidence="2 3">KC13</strain>
    </source>
</reference>
<accession>A0A6M1R4L6</accession>
<proteinExistence type="predicted"/>